<gene>
    <name evidence="1" type="ORF">LSTR_LSTR004667</name>
</gene>
<protein>
    <submittedName>
        <fullName evidence="1">Uncharacterized protein</fullName>
    </submittedName>
</protein>
<dbReference type="EMBL" id="QKKF02025464">
    <property type="protein sequence ID" value="RZF36979.1"/>
    <property type="molecule type" value="Genomic_DNA"/>
</dbReference>
<organism evidence="1 2">
    <name type="scientific">Laodelphax striatellus</name>
    <name type="common">Small brown planthopper</name>
    <name type="synonym">Delphax striatella</name>
    <dbReference type="NCBI Taxonomy" id="195883"/>
    <lineage>
        <taxon>Eukaryota</taxon>
        <taxon>Metazoa</taxon>
        <taxon>Ecdysozoa</taxon>
        <taxon>Arthropoda</taxon>
        <taxon>Hexapoda</taxon>
        <taxon>Insecta</taxon>
        <taxon>Pterygota</taxon>
        <taxon>Neoptera</taxon>
        <taxon>Paraneoptera</taxon>
        <taxon>Hemiptera</taxon>
        <taxon>Auchenorrhyncha</taxon>
        <taxon>Fulgoroidea</taxon>
        <taxon>Delphacidae</taxon>
        <taxon>Criomorphinae</taxon>
        <taxon>Laodelphax</taxon>
    </lineage>
</organism>
<proteinExistence type="predicted"/>
<accession>A0A482WTP8</accession>
<dbReference type="AlphaFoldDB" id="A0A482WTP8"/>
<evidence type="ECO:0000313" key="1">
    <source>
        <dbReference type="EMBL" id="RZF36979.1"/>
    </source>
</evidence>
<reference evidence="1 2" key="1">
    <citation type="journal article" date="2017" name="Gigascience">
        <title>Genome sequence of the small brown planthopper, Laodelphax striatellus.</title>
        <authorList>
            <person name="Zhu J."/>
            <person name="Jiang F."/>
            <person name="Wang X."/>
            <person name="Yang P."/>
            <person name="Bao Y."/>
            <person name="Zhao W."/>
            <person name="Wang W."/>
            <person name="Lu H."/>
            <person name="Wang Q."/>
            <person name="Cui N."/>
            <person name="Li J."/>
            <person name="Chen X."/>
            <person name="Luo L."/>
            <person name="Yu J."/>
            <person name="Kang L."/>
            <person name="Cui F."/>
        </authorList>
    </citation>
    <scope>NUCLEOTIDE SEQUENCE [LARGE SCALE GENOMIC DNA]</scope>
    <source>
        <strain evidence="1">Lst14</strain>
    </source>
</reference>
<name>A0A482WTP8_LAOST</name>
<sequence>MIFSVREKPLIGLTAYAGEEILKFLKEANIESLLLTAGDFFTVDAGTLPSMATFIAVNTIVIIQMQTG</sequence>
<dbReference type="InParanoid" id="A0A482WTP8"/>
<dbReference type="Proteomes" id="UP000291343">
    <property type="component" value="Unassembled WGS sequence"/>
</dbReference>
<keyword evidence="2" id="KW-1185">Reference proteome</keyword>
<comment type="caution">
    <text evidence="1">The sequence shown here is derived from an EMBL/GenBank/DDBJ whole genome shotgun (WGS) entry which is preliminary data.</text>
</comment>
<evidence type="ECO:0000313" key="2">
    <source>
        <dbReference type="Proteomes" id="UP000291343"/>
    </source>
</evidence>